<dbReference type="InterPro" id="IPR023335">
    <property type="entry name" value="ATP12_ortho_dom_sf"/>
</dbReference>
<comment type="caution">
    <text evidence="4">The sequence shown here is derived from an EMBL/GenBank/DDBJ whole genome shotgun (WGS) entry which is preliminary data.</text>
</comment>
<keyword evidence="5" id="KW-1185">Reference proteome</keyword>
<protein>
    <submittedName>
        <fullName evidence="4">Molecular chaperone</fullName>
    </submittedName>
</protein>
<dbReference type="Pfam" id="PF07542">
    <property type="entry name" value="ATP12"/>
    <property type="match status" value="1"/>
</dbReference>
<proteinExistence type="inferred from homology"/>
<evidence type="ECO:0000313" key="5">
    <source>
        <dbReference type="Proteomes" id="UP000460561"/>
    </source>
</evidence>
<dbReference type="InterPro" id="IPR011419">
    <property type="entry name" value="ATP12_ATP_synth-F1-assembly"/>
</dbReference>
<dbReference type="AlphaFoldDB" id="A0A845AB18"/>
<dbReference type="Gene3D" id="1.10.3580.10">
    <property type="entry name" value="ATP12 ATPase"/>
    <property type="match status" value="1"/>
</dbReference>
<evidence type="ECO:0000256" key="3">
    <source>
        <dbReference type="ARBA" id="ARBA00023186"/>
    </source>
</evidence>
<dbReference type="EMBL" id="WTYQ01000002">
    <property type="protein sequence ID" value="MXP25746.1"/>
    <property type="molecule type" value="Genomic_DNA"/>
</dbReference>
<keyword evidence="2" id="KW-0809">Transit peptide</keyword>
<evidence type="ECO:0000256" key="1">
    <source>
        <dbReference type="ARBA" id="ARBA00008231"/>
    </source>
</evidence>
<dbReference type="SUPFAM" id="SSF160909">
    <property type="entry name" value="ATP12-like"/>
    <property type="match status" value="1"/>
</dbReference>
<dbReference type="Proteomes" id="UP000460561">
    <property type="component" value="Unassembled WGS sequence"/>
</dbReference>
<dbReference type="OrthoDB" id="9797825at2"/>
<dbReference type="PANTHER" id="PTHR21013">
    <property type="entry name" value="ATP SYNTHASE MITOCHONDRIAL F1 COMPLEX ASSEMBLY FACTOR 2/ATP12 PROTEIN, MITOCHONDRIAL PRECURSOR"/>
    <property type="match status" value="1"/>
</dbReference>
<name>A0A845AB18_9SPHN</name>
<gene>
    <name evidence="4" type="ORF">GRI39_06775</name>
</gene>
<sequence>MKRFYKIVGVTQVDNGHQVTLDGRGIKTSAGAAQIVPSAELAQHLAAEWDAQGEKLDPATFILRDLADYAIDIIGPERDTVIAKILTFGESDTLCYRGEPDDALFERQEKQWEPLVTQAEQRHQIRFERISGVIHRPQPINSLKTLRDVVAQHDDFTLSALQTCSSIAASLIVGLAALEDGADAEALFTISNLEEDWQAELWGWEAEAAQTRAARLKSFTQAADFARLVRQG</sequence>
<keyword evidence="3" id="KW-0143">Chaperone</keyword>
<dbReference type="PANTHER" id="PTHR21013:SF10">
    <property type="entry name" value="ATP SYNTHASE MITOCHONDRIAL F1 COMPLEX ASSEMBLY FACTOR 2"/>
    <property type="match status" value="1"/>
</dbReference>
<evidence type="ECO:0000256" key="2">
    <source>
        <dbReference type="ARBA" id="ARBA00022946"/>
    </source>
</evidence>
<reference evidence="4 5" key="1">
    <citation type="submission" date="2019-12" db="EMBL/GenBank/DDBJ databases">
        <title>Genomic-based taxomic classification of the family Erythrobacteraceae.</title>
        <authorList>
            <person name="Xu L."/>
        </authorList>
    </citation>
    <scope>NUCLEOTIDE SEQUENCE [LARGE SCALE GENOMIC DNA]</scope>
    <source>
        <strain evidence="4 5">DSM 18604</strain>
    </source>
</reference>
<evidence type="ECO:0000313" key="4">
    <source>
        <dbReference type="EMBL" id="MXP25746.1"/>
    </source>
</evidence>
<dbReference type="Gene3D" id="3.30.2180.10">
    <property type="entry name" value="ATP12-like"/>
    <property type="match status" value="1"/>
</dbReference>
<dbReference type="GO" id="GO:0043461">
    <property type="term" value="P:proton-transporting ATP synthase complex assembly"/>
    <property type="evidence" value="ECO:0007669"/>
    <property type="project" value="InterPro"/>
</dbReference>
<accession>A0A845AB18</accession>
<comment type="similarity">
    <text evidence="1">Belongs to the ATP12 family.</text>
</comment>
<dbReference type="InterPro" id="IPR042272">
    <property type="entry name" value="ATP12_ATP_synth-F1-assembly_N"/>
</dbReference>
<organism evidence="4 5">
    <name type="scientific">Altericroceibacterium indicum</name>
    <dbReference type="NCBI Taxonomy" id="374177"/>
    <lineage>
        <taxon>Bacteria</taxon>
        <taxon>Pseudomonadati</taxon>
        <taxon>Pseudomonadota</taxon>
        <taxon>Alphaproteobacteria</taxon>
        <taxon>Sphingomonadales</taxon>
        <taxon>Erythrobacteraceae</taxon>
        <taxon>Altericroceibacterium</taxon>
    </lineage>
</organism>